<sequence length="414" mass="48134">MEIPKGLADYLYQYRIRDFLKKNGKTHSGKPSAYERLNNALMEDNTFIDTFKDFVVEEINYGRNRQIFICNFAVESLSVLGSYRSVQSNLAARSLPFENFNDLMSVDSKAGDMVYLNVEQLDDQVKKISMAFIREASVEVDDGEGMITTKIITDYDWIDIFPQKRYLLIKTRPHSNNYIVNEAQSKQDFEYYWELLKNIFKIVYINMSETKNTLYRIFKVLTDKAEAPYSKKVLDNLSVIEHTIKELSSTVELKSSKYPVDIPIRVARLFERSLILSDLINYKAYDKDKLGIVDKIDFSDQSGAKVVALSAEDGIEYADIYFDTRETLDELMKLNKLWVTWFLHDSNEDDTSSHPEENVESREQDGGGMKKVETRFEVYDNRVVLQFLEIQCAPKEVQEHVLSVFRKFEEGEIS</sequence>
<dbReference type="EMBL" id="VIJZ01000002">
    <property type="protein sequence ID" value="TQS00107.1"/>
    <property type="molecule type" value="Genomic_DNA"/>
</dbReference>
<dbReference type="RefSeq" id="WP_142611961.1">
    <property type="nucleotide sequence ID" value="NZ_VIJZ01000002.1"/>
</dbReference>
<dbReference type="EMBL" id="VIJZ01000002">
    <property type="protein sequence ID" value="TQS00038.1"/>
    <property type="molecule type" value="Genomic_DNA"/>
</dbReference>
<reference evidence="3 4" key="1">
    <citation type="submission" date="2019-07" db="EMBL/GenBank/DDBJ databases">
        <title>Paenibacillus ottowii sp. nov. isolated from a fermentation system processing bovine manure.</title>
        <authorList>
            <person name="Velazquez L.F."/>
            <person name="Rajbanshi S."/>
            <person name="Guan S."/>
            <person name="Hinchee M."/>
            <person name="Welsh A."/>
        </authorList>
    </citation>
    <scope>NUCLEOTIDE SEQUENCE [LARGE SCALE GENOMIC DNA]</scope>
    <source>
        <strain evidence="3 4">MS2379</strain>
    </source>
</reference>
<protein>
    <submittedName>
        <fullName evidence="3">Uncharacterized protein</fullName>
    </submittedName>
</protein>
<dbReference type="Proteomes" id="UP000319219">
    <property type="component" value="Unassembled WGS sequence"/>
</dbReference>
<name>A0ABY3B7J4_9BACL</name>
<gene>
    <name evidence="2" type="ORF">FKV70_04445</name>
    <name evidence="3" type="ORF">FKV70_04820</name>
</gene>
<organism evidence="3 4">
    <name type="scientific">Paenibacillus ottowii</name>
    <dbReference type="NCBI Taxonomy" id="2315729"/>
    <lineage>
        <taxon>Bacteria</taxon>
        <taxon>Bacillati</taxon>
        <taxon>Bacillota</taxon>
        <taxon>Bacilli</taxon>
        <taxon>Bacillales</taxon>
        <taxon>Paenibacillaceae</taxon>
        <taxon>Paenibacillus</taxon>
    </lineage>
</organism>
<evidence type="ECO:0000256" key="1">
    <source>
        <dbReference type="SAM" id="MobiDB-lite"/>
    </source>
</evidence>
<evidence type="ECO:0000313" key="2">
    <source>
        <dbReference type="EMBL" id="TQS00038.1"/>
    </source>
</evidence>
<evidence type="ECO:0000313" key="3">
    <source>
        <dbReference type="EMBL" id="TQS00107.1"/>
    </source>
</evidence>
<comment type="caution">
    <text evidence="3">The sequence shown here is derived from an EMBL/GenBank/DDBJ whole genome shotgun (WGS) entry which is preliminary data.</text>
</comment>
<evidence type="ECO:0000313" key="4">
    <source>
        <dbReference type="Proteomes" id="UP000319219"/>
    </source>
</evidence>
<feature type="compositionally biased region" description="Basic and acidic residues" evidence="1">
    <location>
        <begin position="351"/>
        <end position="367"/>
    </location>
</feature>
<accession>A0ABY3B7J4</accession>
<keyword evidence="4" id="KW-1185">Reference proteome</keyword>
<proteinExistence type="predicted"/>
<feature type="region of interest" description="Disordered" evidence="1">
    <location>
        <begin position="348"/>
        <end position="367"/>
    </location>
</feature>